<gene>
    <name evidence="2" type="ORF">SVIO_068190</name>
</gene>
<dbReference type="PRINTS" id="PR00598">
    <property type="entry name" value="HTHMARR"/>
</dbReference>
<proteinExistence type="predicted"/>
<dbReference type="Gene3D" id="1.10.10.10">
    <property type="entry name" value="Winged helix-like DNA-binding domain superfamily/Winged helix DNA-binding domain"/>
    <property type="match status" value="1"/>
</dbReference>
<dbReference type="InterPro" id="IPR000835">
    <property type="entry name" value="HTH_MarR-typ"/>
</dbReference>
<evidence type="ECO:0000313" key="3">
    <source>
        <dbReference type="Proteomes" id="UP000301309"/>
    </source>
</evidence>
<dbReference type="SMART" id="SM00347">
    <property type="entry name" value="HTH_MARR"/>
    <property type="match status" value="1"/>
</dbReference>
<dbReference type="InterPro" id="IPR036388">
    <property type="entry name" value="WH-like_DNA-bd_sf"/>
</dbReference>
<reference evidence="2 3" key="1">
    <citation type="journal article" date="2020" name="Int. J. Syst. Evol. Microbiol.">
        <title>Reclassification of Streptomyces castelarensis and Streptomyces sporoclivatus as later heterotypic synonyms of Streptomyces antimycoticus.</title>
        <authorList>
            <person name="Komaki H."/>
            <person name="Tamura T."/>
        </authorList>
    </citation>
    <scope>NUCLEOTIDE SEQUENCE [LARGE SCALE GENOMIC DNA]</scope>
    <source>
        <strain evidence="2 3">NBRC 13459</strain>
    </source>
</reference>
<dbReference type="GO" id="GO:0003700">
    <property type="term" value="F:DNA-binding transcription factor activity"/>
    <property type="evidence" value="ECO:0007669"/>
    <property type="project" value="InterPro"/>
</dbReference>
<dbReference type="InterPro" id="IPR039422">
    <property type="entry name" value="MarR/SlyA-like"/>
</dbReference>
<comment type="caution">
    <text evidence="2">The sequence shown here is derived from an EMBL/GenBank/DDBJ whole genome shotgun (WGS) entry which is preliminary data.</text>
</comment>
<keyword evidence="3" id="KW-1185">Reference proteome</keyword>
<protein>
    <submittedName>
        <fullName evidence="2">DNA-binding protein</fullName>
    </submittedName>
</protein>
<dbReference type="SUPFAM" id="SSF46785">
    <property type="entry name" value="Winged helix' DNA-binding domain"/>
    <property type="match status" value="1"/>
</dbReference>
<dbReference type="AlphaFoldDB" id="A0A4D4LAG9"/>
<dbReference type="InterPro" id="IPR036390">
    <property type="entry name" value="WH_DNA-bd_sf"/>
</dbReference>
<dbReference type="GO" id="GO:0006950">
    <property type="term" value="P:response to stress"/>
    <property type="evidence" value="ECO:0007669"/>
    <property type="project" value="TreeGrafter"/>
</dbReference>
<organism evidence="2 3">
    <name type="scientific">Streptomyces violaceusniger</name>
    <dbReference type="NCBI Taxonomy" id="68280"/>
    <lineage>
        <taxon>Bacteria</taxon>
        <taxon>Bacillati</taxon>
        <taxon>Actinomycetota</taxon>
        <taxon>Actinomycetes</taxon>
        <taxon>Kitasatosporales</taxon>
        <taxon>Streptomycetaceae</taxon>
        <taxon>Streptomyces</taxon>
        <taxon>Streptomyces violaceusniger group</taxon>
    </lineage>
</organism>
<evidence type="ECO:0000259" key="1">
    <source>
        <dbReference type="PROSITE" id="PS50995"/>
    </source>
</evidence>
<dbReference type="Pfam" id="PF01047">
    <property type="entry name" value="MarR"/>
    <property type="match status" value="1"/>
</dbReference>
<feature type="domain" description="HTH marR-type" evidence="1">
    <location>
        <begin position="19"/>
        <end position="147"/>
    </location>
</feature>
<dbReference type="PROSITE" id="PS50995">
    <property type="entry name" value="HTH_MARR_2"/>
    <property type="match status" value="1"/>
</dbReference>
<dbReference type="PANTHER" id="PTHR33164">
    <property type="entry name" value="TRANSCRIPTIONAL REGULATOR, MARR FAMILY"/>
    <property type="match status" value="1"/>
</dbReference>
<accession>A0A4D4LAG9</accession>
<dbReference type="Proteomes" id="UP000301309">
    <property type="component" value="Unassembled WGS sequence"/>
</dbReference>
<dbReference type="PANTHER" id="PTHR33164:SF99">
    <property type="entry name" value="MARR FAMILY REGULATORY PROTEIN"/>
    <property type="match status" value="1"/>
</dbReference>
<sequence length="154" mass="16956">MSLHYAVGMSEVDARTQDINRVAHLLLAAADAVQRVFSETVTARGLSPHLARALVLLSEPAPMRVLAEQLSVDRSYITVLTDQLEDRGLVERVPGADRRTKLLALTEKGVTVRDQLAKAAADRSPLHRNLTDAERGQLDELLQRIMNGHVSTED</sequence>
<keyword evidence="2" id="KW-0238">DNA-binding</keyword>
<evidence type="ECO:0000313" key="2">
    <source>
        <dbReference type="EMBL" id="GDY56196.1"/>
    </source>
</evidence>
<dbReference type="EMBL" id="BJHW01000001">
    <property type="protein sequence ID" value="GDY56196.1"/>
    <property type="molecule type" value="Genomic_DNA"/>
</dbReference>
<dbReference type="GO" id="GO:0003677">
    <property type="term" value="F:DNA binding"/>
    <property type="evidence" value="ECO:0007669"/>
    <property type="project" value="UniProtKB-KW"/>
</dbReference>
<name>A0A4D4LAG9_STRVO</name>